<dbReference type="Proteomes" id="UP001054837">
    <property type="component" value="Unassembled WGS sequence"/>
</dbReference>
<keyword evidence="2" id="KW-1185">Reference proteome</keyword>
<dbReference type="Gene3D" id="2.60.40.10">
    <property type="entry name" value="Immunoglobulins"/>
    <property type="match status" value="1"/>
</dbReference>
<name>A0AAV4QIZ1_9ARAC</name>
<evidence type="ECO:0000313" key="2">
    <source>
        <dbReference type="Proteomes" id="UP001054837"/>
    </source>
</evidence>
<accession>A0AAV4QIZ1</accession>
<dbReference type="EMBL" id="BPLQ01004465">
    <property type="protein sequence ID" value="GIY08207.1"/>
    <property type="molecule type" value="Genomic_DNA"/>
</dbReference>
<reference evidence="1 2" key="1">
    <citation type="submission" date="2021-06" db="EMBL/GenBank/DDBJ databases">
        <title>Caerostris darwini draft genome.</title>
        <authorList>
            <person name="Kono N."/>
            <person name="Arakawa K."/>
        </authorList>
    </citation>
    <scope>NUCLEOTIDE SEQUENCE [LARGE SCALE GENOMIC DNA]</scope>
</reference>
<evidence type="ECO:0000313" key="1">
    <source>
        <dbReference type="EMBL" id="GIY08207.1"/>
    </source>
</evidence>
<dbReference type="AlphaFoldDB" id="A0AAV4QIZ1"/>
<dbReference type="InterPro" id="IPR013783">
    <property type="entry name" value="Ig-like_fold"/>
</dbReference>
<dbReference type="InterPro" id="IPR036179">
    <property type="entry name" value="Ig-like_dom_sf"/>
</dbReference>
<sequence>MSHIISQINSVQTEEKEGKSRFIASSYLKIRPLVQDDGAKFACEAFHKALDHRMRNEVTLSVLRKYISVSCISTRKYLVAV</sequence>
<dbReference type="SUPFAM" id="SSF48726">
    <property type="entry name" value="Immunoglobulin"/>
    <property type="match status" value="1"/>
</dbReference>
<organism evidence="1 2">
    <name type="scientific">Caerostris darwini</name>
    <dbReference type="NCBI Taxonomy" id="1538125"/>
    <lineage>
        <taxon>Eukaryota</taxon>
        <taxon>Metazoa</taxon>
        <taxon>Ecdysozoa</taxon>
        <taxon>Arthropoda</taxon>
        <taxon>Chelicerata</taxon>
        <taxon>Arachnida</taxon>
        <taxon>Araneae</taxon>
        <taxon>Araneomorphae</taxon>
        <taxon>Entelegynae</taxon>
        <taxon>Araneoidea</taxon>
        <taxon>Araneidae</taxon>
        <taxon>Caerostris</taxon>
    </lineage>
</organism>
<protein>
    <submittedName>
        <fullName evidence="1">Synaptogenesis protein syg-2</fullName>
    </submittedName>
</protein>
<gene>
    <name evidence="1" type="primary">syg-2_7</name>
    <name evidence="1" type="ORF">CDAR_99531</name>
</gene>
<comment type="caution">
    <text evidence="1">The sequence shown here is derived from an EMBL/GenBank/DDBJ whole genome shotgun (WGS) entry which is preliminary data.</text>
</comment>
<proteinExistence type="predicted"/>